<keyword evidence="7" id="KW-1133">Transmembrane helix</keyword>
<keyword evidence="3" id="KW-0813">Transport</keyword>
<evidence type="ECO:0000256" key="11">
    <source>
        <dbReference type="ARBA" id="ARBA00023157"/>
    </source>
</evidence>
<dbReference type="InterPro" id="IPR044751">
    <property type="entry name" value="Ion_transp-like_CBS"/>
</dbReference>
<dbReference type="PROSITE" id="PS50092">
    <property type="entry name" value="TSP1"/>
    <property type="match status" value="3"/>
</dbReference>
<dbReference type="CDD" id="cd04590">
    <property type="entry name" value="CBS_pair_CorC_HlyC_assoc"/>
    <property type="match status" value="1"/>
</dbReference>
<keyword evidence="11" id="KW-1015">Disulfide bond</keyword>
<comment type="similarity">
    <text evidence="2">Belongs to the ACDP family.</text>
</comment>
<keyword evidence="10" id="KW-0472">Membrane</keyword>
<evidence type="ECO:0000256" key="7">
    <source>
        <dbReference type="ARBA" id="ARBA00022989"/>
    </source>
</evidence>
<keyword evidence="9" id="KW-0129">CBS domain</keyword>
<name>K1QX39_MAGGI</name>
<dbReference type="Gene3D" id="3.10.580.10">
    <property type="entry name" value="CBS-domain"/>
    <property type="match status" value="1"/>
</dbReference>
<keyword evidence="4" id="KW-1003">Cell membrane</keyword>
<organism evidence="13">
    <name type="scientific">Magallana gigas</name>
    <name type="common">Pacific oyster</name>
    <name type="synonym">Crassostrea gigas</name>
    <dbReference type="NCBI Taxonomy" id="29159"/>
    <lineage>
        <taxon>Eukaryota</taxon>
        <taxon>Metazoa</taxon>
        <taxon>Spiralia</taxon>
        <taxon>Lophotrochozoa</taxon>
        <taxon>Mollusca</taxon>
        <taxon>Bivalvia</taxon>
        <taxon>Autobranchia</taxon>
        <taxon>Pteriomorphia</taxon>
        <taxon>Ostreida</taxon>
        <taxon>Ostreoidea</taxon>
        <taxon>Ostreidae</taxon>
        <taxon>Magallana</taxon>
    </lineage>
</organism>
<feature type="region of interest" description="Disordered" evidence="12">
    <location>
        <begin position="1035"/>
        <end position="1096"/>
    </location>
</feature>
<dbReference type="SMART" id="SM00209">
    <property type="entry name" value="TSP1"/>
    <property type="match status" value="4"/>
</dbReference>
<dbReference type="InParanoid" id="K1QX39"/>
<sequence length="1096" mass="121517">MESKYFFAIMKTKGEMTVVFRTSTNLVLVCCVLYNGCIGFTNSEGTVRKIELDNVCYKTCDVLVTYSSLFYTSCGWWGWSRCARYKHGYKTKESSCSSYCPVNGGWSDYKSWSSWSSCDKSCGTGTKTRARTRSCDNPAPKHSGKTCQGSASNTESVSCKLRECPIDGQWTSYNISSDWGACSVSCGEGTATRVLSRSCTNPSPQYGGKDCIGGYTKTETKPCNDRECPVDGGWDTFVAAGDWGACSTTCGDGLQTRTLSRTCTNPTPKYGGKPCSGSATKTETTTCLLKYCVCGGNTCPVNGGWSSYTTKGVWSACSRTCNEGVQTLVYKRTCTNPAPQNGGLPCLGESTMNKTRSCMTIKCPEYVVMDPSNVIGTIGQVVKLNCLISPADAKWKSIKLVDKSLNKPIVDISNNGSVRLHNSRVAGSLESRADYVKAVFLFTLSRGSGVCSLVSEYTCTVEMADVNSYSITDQSSLDITAPPSNVKLGVQSYYNVSNKAVQTINCTADLGITSTVSLDLQIKVNGDFVDFEAFGDPPQWTVSNIRNDDCSEKVLALYSLPFVSEKMDNSELSLLLDKVLGEEIGNVYDRAKLSELVKVTKEFNDLKNDEVNIISGALDLSKKSVKEVMTKIEDVYMLDINSVLDFETVSEIMKRGYTRIPIYENDPGNIVALLNIKDLALIDPDDKTPIRTVIKFYQHPLIFVFDDQKLDTMLHEFRQGHSHMGIVRRVNNEGDGDPYYETLGVLTLEDVIEEIIQSEIIDETDIITDNRKKTRRTLAKQDFSVFNTQEANSVLISPQLALAAFRFLSTSVDYFKEDYVSENVLKKLIRQNVVEEVVKKETSEQFLFRENVPCDYFILILQGSVEVLVGREGLRFVTGPFSYYGTQSLKISDNSMIYPSSTESLYSRIEPYVPDFSVRVDSNLLFVRIRRAQYIAARRATMMGKANIKSEDEAFAKEWHKVKILSNLSNNDNHHLNRVHNPDKMRRASSLSVPFTSNQIESGRSSGEWKVNNSSDGGILIQNMAGDCEMIETRERSATEPCEGHLDLQQGEPKGSSGESLGYEDAKSDPDGQSERQHEQTPLITRKDKDESTETS</sequence>
<dbReference type="InterPro" id="IPR018490">
    <property type="entry name" value="cNMP-bd_dom_sf"/>
</dbReference>
<dbReference type="PANTHER" id="PTHR12064">
    <property type="entry name" value="METAL TRANSPORTER CNNM"/>
    <property type="match status" value="1"/>
</dbReference>
<dbReference type="Pfam" id="PF00090">
    <property type="entry name" value="TSP_1"/>
    <property type="match status" value="4"/>
</dbReference>
<feature type="compositionally biased region" description="Basic and acidic residues" evidence="12">
    <location>
        <begin position="1035"/>
        <end position="1046"/>
    </location>
</feature>
<protein>
    <submittedName>
        <fullName evidence="13">Metal transporter CNNM2</fullName>
    </submittedName>
</protein>
<dbReference type="PANTHER" id="PTHR12064:SF94">
    <property type="entry name" value="UNEXTENDED PROTEIN"/>
    <property type="match status" value="1"/>
</dbReference>
<keyword evidence="8" id="KW-0406">Ion transport</keyword>
<evidence type="ECO:0000256" key="2">
    <source>
        <dbReference type="ARBA" id="ARBA00010484"/>
    </source>
</evidence>
<evidence type="ECO:0000256" key="10">
    <source>
        <dbReference type="ARBA" id="ARBA00023136"/>
    </source>
</evidence>
<dbReference type="FunFam" id="3.10.580.10:FF:000001">
    <property type="entry name" value="Putative metal transporter CNNM3 isoform 2"/>
    <property type="match status" value="1"/>
</dbReference>
<evidence type="ECO:0000256" key="6">
    <source>
        <dbReference type="ARBA" id="ARBA00022737"/>
    </source>
</evidence>
<evidence type="ECO:0000313" key="13">
    <source>
        <dbReference type="EMBL" id="EKC38248.1"/>
    </source>
</evidence>
<dbReference type="AlphaFoldDB" id="K1QX39"/>
<reference evidence="13" key="1">
    <citation type="journal article" date="2012" name="Nature">
        <title>The oyster genome reveals stress adaptation and complexity of shell formation.</title>
        <authorList>
            <person name="Zhang G."/>
            <person name="Fang X."/>
            <person name="Guo X."/>
            <person name="Li L."/>
            <person name="Luo R."/>
            <person name="Xu F."/>
            <person name="Yang P."/>
            <person name="Zhang L."/>
            <person name="Wang X."/>
            <person name="Qi H."/>
            <person name="Xiong Z."/>
            <person name="Que H."/>
            <person name="Xie Y."/>
            <person name="Holland P.W."/>
            <person name="Paps J."/>
            <person name="Zhu Y."/>
            <person name="Wu F."/>
            <person name="Chen Y."/>
            <person name="Wang J."/>
            <person name="Peng C."/>
            <person name="Meng J."/>
            <person name="Yang L."/>
            <person name="Liu J."/>
            <person name="Wen B."/>
            <person name="Zhang N."/>
            <person name="Huang Z."/>
            <person name="Zhu Q."/>
            <person name="Feng Y."/>
            <person name="Mount A."/>
            <person name="Hedgecock D."/>
            <person name="Xu Z."/>
            <person name="Liu Y."/>
            <person name="Domazet-Loso T."/>
            <person name="Du Y."/>
            <person name="Sun X."/>
            <person name="Zhang S."/>
            <person name="Liu B."/>
            <person name="Cheng P."/>
            <person name="Jiang X."/>
            <person name="Li J."/>
            <person name="Fan D."/>
            <person name="Wang W."/>
            <person name="Fu W."/>
            <person name="Wang T."/>
            <person name="Wang B."/>
            <person name="Zhang J."/>
            <person name="Peng Z."/>
            <person name="Li Y."/>
            <person name="Li N."/>
            <person name="Wang J."/>
            <person name="Chen M."/>
            <person name="He Y."/>
            <person name="Tan F."/>
            <person name="Song X."/>
            <person name="Zheng Q."/>
            <person name="Huang R."/>
            <person name="Yang H."/>
            <person name="Du X."/>
            <person name="Chen L."/>
            <person name="Yang M."/>
            <person name="Gaffney P.M."/>
            <person name="Wang S."/>
            <person name="Luo L."/>
            <person name="She Z."/>
            <person name="Ming Y."/>
            <person name="Huang W."/>
            <person name="Zhang S."/>
            <person name="Huang B."/>
            <person name="Zhang Y."/>
            <person name="Qu T."/>
            <person name="Ni P."/>
            <person name="Miao G."/>
            <person name="Wang J."/>
            <person name="Wang Q."/>
            <person name="Steinberg C.E."/>
            <person name="Wang H."/>
            <person name="Li N."/>
            <person name="Qian L."/>
            <person name="Zhang G."/>
            <person name="Li Y."/>
            <person name="Yang H."/>
            <person name="Liu X."/>
            <person name="Wang J."/>
            <person name="Yin Y."/>
            <person name="Wang J."/>
        </authorList>
    </citation>
    <scope>NUCLEOTIDE SEQUENCE [LARGE SCALE GENOMIC DNA]</scope>
    <source>
        <strain evidence="13">05x7-T-G4-1.051#20</strain>
    </source>
</reference>
<dbReference type="Pfam" id="PF25562">
    <property type="entry name" value="CNBH_CNNM2_C"/>
    <property type="match status" value="1"/>
</dbReference>
<accession>K1QX39</accession>
<dbReference type="GO" id="GO:0006811">
    <property type="term" value="P:monoatomic ion transport"/>
    <property type="evidence" value="ECO:0007669"/>
    <property type="project" value="UniProtKB-KW"/>
</dbReference>
<evidence type="ECO:0000256" key="12">
    <source>
        <dbReference type="SAM" id="MobiDB-lite"/>
    </source>
</evidence>
<evidence type="ECO:0000256" key="8">
    <source>
        <dbReference type="ARBA" id="ARBA00023065"/>
    </source>
</evidence>
<dbReference type="SUPFAM" id="SSF82895">
    <property type="entry name" value="TSP-1 type 1 repeat"/>
    <property type="match status" value="4"/>
</dbReference>
<keyword evidence="6" id="KW-0677">Repeat</keyword>
<evidence type="ECO:0000256" key="1">
    <source>
        <dbReference type="ARBA" id="ARBA00004651"/>
    </source>
</evidence>
<comment type="subcellular location">
    <subcellularLocation>
        <location evidence="1">Cell membrane</location>
        <topology evidence="1">Multi-pass membrane protein</topology>
    </subcellularLocation>
</comment>
<keyword evidence="5" id="KW-0812">Transmembrane</keyword>
<dbReference type="SUPFAM" id="SSF51206">
    <property type="entry name" value="cAMP-binding domain-like"/>
    <property type="match status" value="1"/>
</dbReference>
<evidence type="ECO:0000256" key="9">
    <source>
        <dbReference type="ARBA" id="ARBA00023122"/>
    </source>
</evidence>
<evidence type="ECO:0000256" key="3">
    <source>
        <dbReference type="ARBA" id="ARBA00022448"/>
    </source>
</evidence>
<evidence type="ECO:0000256" key="4">
    <source>
        <dbReference type="ARBA" id="ARBA00022475"/>
    </source>
</evidence>
<dbReference type="FunFam" id="2.20.100.10:FF:000001">
    <property type="entry name" value="semaphorin-5A isoform X1"/>
    <property type="match status" value="1"/>
</dbReference>
<evidence type="ECO:0000256" key="5">
    <source>
        <dbReference type="ARBA" id="ARBA00022692"/>
    </source>
</evidence>
<dbReference type="Gene3D" id="2.20.100.10">
    <property type="entry name" value="Thrombospondin type-1 (TSP1) repeat"/>
    <property type="match status" value="4"/>
</dbReference>
<dbReference type="EMBL" id="JH817550">
    <property type="protein sequence ID" value="EKC38248.1"/>
    <property type="molecule type" value="Genomic_DNA"/>
</dbReference>
<gene>
    <name evidence="13" type="ORF">CGI_10025747</name>
</gene>
<dbReference type="InterPro" id="IPR046342">
    <property type="entry name" value="CBS_dom_sf"/>
</dbReference>
<dbReference type="SUPFAM" id="SSF54631">
    <property type="entry name" value="CBS-domain pair"/>
    <property type="match status" value="1"/>
</dbReference>
<feature type="compositionally biased region" description="Basic and acidic residues" evidence="12">
    <location>
        <begin position="1064"/>
        <end position="1096"/>
    </location>
</feature>
<dbReference type="InterPro" id="IPR036383">
    <property type="entry name" value="TSP1_rpt_sf"/>
</dbReference>
<dbReference type="InterPro" id="IPR000884">
    <property type="entry name" value="TSP1_rpt"/>
</dbReference>
<dbReference type="InterPro" id="IPR045095">
    <property type="entry name" value="ACDP"/>
</dbReference>
<dbReference type="GO" id="GO:0005886">
    <property type="term" value="C:plasma membrane"/>
    <property type="evidence" value="ECO:0007669"/>
    <property type="project" value="UniProtKB-SubCell"/>
</dbReference>
<dbReference type="GO" id="GO:0022857">
    <property type="term" value="F:transmembrane transporter activity"/>
    <property type="evidence" value="ECO:0007669"/>
    <property type="project" value="TreeGrafter"/>
</dbReference>
<proteinExistence type="inferred from homology"/>
<dbReference type="GO" id="GO:0010960">
    <property type="term" value="P:magnesium ion homeostasis"/>
    <property type="evidence" value="ECO:0007669"/>
    <property type="project" value="InterPro"/>
</dbReference>
<dbReference type="HOGENOM" id="CLU_283897_0_0_1"/>